<sequence>MKVQLLFLSDCHQNKKNSTLFDAQLSFKPCCLSSFSHPPYLHDRFVHCFGTIGFVDFSHIVFLPPFFSLKSFLNTGLLGCMNLGEDRGTIISMSAFFLNLITLHPPQLTHPATTICHLGLLTVVVTTALFAGRVYFFCITTNIVLTLSVQR</sequence>
<organism evidence="2 3">
    <name type="scientific">Opisthorchis felineus</name>
    <dbReference type="NCBI Taxonomy" id="147828"/>
    <lineage>
        <taxon>Eukaryota</taxon>
        <taxon>Metazoa</taxon>
        <taxon>Spiralia</taxon>
        <taxon>Lophotrochozoa</taxon>
        <taxon>Platyhelminthes</taxon>
        <taxon>Trematoda</taxon>
        <taxon>Digenea</taxon>
        <taxon>Opisthorchiida</taxon>
        <taxon>Opisthorchiata</taxon>
        <taxon>Opisthorchiidae</taxon>
        <taxon>Opisthorchis</taxon>
    </lineage>
</organism>
<comment type="caution">
    <text evidence="2">The sequence shown here is derived from an EMBL/GenBank/DDBJ whole genome shotgun (WGS) entry which is preliminary data.</text>
</comment>
<accession>A0A4S2LGM9</accession>
<dbReference type="OrthoDB" id="10506245at2759"/>
<dbReference type="Proteomes" id="UP000308267">
    <property type="component" value="Unassembled WGS sequence"/>
</dbReference>
<feature type="transmembrane region" description="Helical" evidence="1">
    <location>
        <begin position="44"/>
        <end position="67"/>
    </location>
</feature>
<gene>
    <name evidence="2" type="ORF">CRM22_008984</name>
</gene>
<evidence type="ECO:0000313" key="3">
    <source>
        <dbReference type="Proteomes" id="UP000308267"/>
    </source>
</evidence>
<dbReference type="AlphaFoldDB" id="A0A4S2LGM9"/>
<name>A0A4S2LGM9_OPIFE</name>
<keyword evidence="1" id="KW-0472">Membrane</keyword>
<keyword evidence="3" id="KW-1185">Reference proteome</keyword>
<dbReference type="EMBL" id="SJOL01008796">
    <property type="protein sequence ID" value="TGZ59588.1"/>
    <property type="molecule type" value="Genomic_DNA"/>
</dbReference>
<evidence type="ECO:0000256" key="1">
    <source>
        <dbReference type="SAM" id="Phobius"/>
    </source>
</evidence>
<keyword evidence="1" id="KW-0812">Transmembrane</keyword>
<evidence type="ECO:0000313" key="2">
    <source>
        <dbReference type="EMBL" id="TGZ59588.1"/>
    </source>
</evidence>
<keyword evidence="1" id="KW-1133">Transmembrane helix</keyword>
<proteinExistence type="predicted"/>
<reference evidence="2 3" key="1">
    <citation type="journal article" date="2019" name="BMC Genomics">
        <title>New insights from Opisthorchis felineus genome: update on genomics of the epidemiologically important liver flukes.</title>
        <authorList>
            <person name="Ershov N.I."/>
            <person name="Mordvinov V.A."/>
            <person name="Prokhortchouk E.B."/>
            <person name="Pakharukova M.Y."/>
            <person name="Gunbin K.V."/>
            <person name="Ustyantsev K."/>
            <person name="Genaev M.A."/>
            <person name="Blinov A.G."/>
            <person name="Mazur A."/>
            <person name="Boulygina E."/>
            <person name="Tsygankova S."/>
            <person name="Khrameeva E."/>
            <person name="Chekanov N."/>
            <person name="Fan G."/>
            <person name="Xiao A."/>
            <person name="Zhang H."/>
            <person name="Xu X."/>
            <person name="Yang H."/>
            <person name="Solovyev V."/>
            <person name="Lee S.M."/>
            <person name="Liu X."/>
            <person name="Afonnikov D.A."/>
            <person name="Skryabin K.G."/>
        </authorList>
    </citation>
    <scope>NUCLEOTIDE SEQUENCE [LARGE SCALE GENOMIC DNA]</scope>
    <source>
        <strain evidence="2">AK-0245</strain>
        <tissue evidence="2">Whole organism</tissue>
    </source>
</reference>
<protein>
    <submittedName>
        <fullName evidence="2">Uncharacterized protein</fullName>
    </submittedName>
</protein>
<feature type="transmembrane region" description="Helical" evidence="1">
    <location>
        <begin position="118"/>
        <end position="145"/>
    </location>
</feature>